<dbReference type="Proteomes" id="UP001066276">
    <property type="component" value="Chromosome 3_2"/>
</dbReference>
<feature type="compositionally biased region" description="Pro residues" evidence="1">
    <location>
        <begin position="42"/>
        <end position="52"/>
    </location>
</feature>
<comment type="caution">
    <text evidence="2">The sequence shown here is derived from an EMBL/GenBank/DDBJ whole genome shotgun (WGS) entry which is preliminary data.</text>
</comment>
<protein>
    <submittedName>
        <fullName evidence="2">Uncharacterized protein</fullName>
    </submittedName>
</protein>
<dbReference type="AlphaFoldDB" id="A0AAV7TQU2"/>
<feature type="compositionally biased region" description="Basic and acidic residues" evidence="1">
    <location>
        <begin position="63"/>
        <end position="76"/>
    </location>
</feature>
<accession>A0AAV7TQU2</accession>
<name>A0AAV7TQU2_PLEWA</name>
<organism evidence="2 3">
    <name type="scientific">Pleurodeles waltl</name>
    <name type="common">Iberian ribbed newt</name>
    <dbReference type="NCBI Taxonomy" id="8319"/>
    <lineage>
        <taxon>Eukaryota</taxon>
        <taxon>Metazoa</taxon>
        <taxon>Chordata</taxon>
        <taxon>Craniata</taxon>
        <taxon>Vertebrata</taxon>
        <taxon>Euteleostomi</taxon>
        <taxon>Amphibia</taxon>
        <taxon>Batrachia</taxon>
        <taxon>Caudata</taxon>
        <taxon>Salamandroidea</taxon>
        <taxon>Salamandridae</taxon>
        <taxon>Pleurodelinae</taxon>
        <taxon>Pleurodeles</taxon>
    </lineage>
</organism>
<proteinExistence type="predicted"/>
<evidence type="ECO:0000313" key="3">
    <source>
        <dbReference type="Proteomes" id="UP001066276"/>
    </source>
</evidence>
<sequence>MAGAETSRKRQRSEPEGSKGSRRRGVYDRRESPRTGTQNPHGPNPGRRPPAPGSIRLGPAMLQEKRGQARYGARDG</sequence>
<feature type="compositionally biased region" description="Basic and acidic residues" evidence="1">
    <location>
        <begin position="1"/>
        <end position="33"/>
    </location>
</feature>
<gene>
    <name evidence="2" type="ORF">NDU88_004062</name>
</gene>
<reference evidence="2" key="1">
    <citation type="journal article" date="2022" name="bioRxiv">
        <title>Sequencing and chromosome-scale assembly of the giantPleurodeles waltlgenome.</title>
        <authorList>
            <person name="Brown T."/>
            <person name="Elewa A."/>
            <person name="Iarovenko S."/>
            <person name="Subramanian E."/>
            <person name="Araus A.J."/>
            <person name="Petzold A."/>
            <person name="Susuki M."/>
            <person name="Suzuki K.-i.T."/>
            <person name="Hayashi T."/>
            <person name="Toyoda A."/>
            <person name="Oliveira C."/>
            <person name="Osipova E."/>
            <person name="Leigh N.D."/>
            <person name="Simon A."/>
            <person name="Yun M.H."/>
        </authorList>
    </citation>
    <scope>NUCLEOTIDE SEQUENCE</scope>
    <source>
        <strain evidence="2">20211129_DDA</strain>
        <tissue evidence="2">Liver</tissue>
    </source>
</reference>
<evidence type="ECO:0000256" key="1">
    <source>
        <dbReference type="SAM" id="MobiDB-lite"/>
    </source>
</evidence>
<keyword evidence="3" id="KW-1185">Reference proteome</keyword>
<feature type="region of interest" description="Disordered" evidence="1">
    <location>
        <begin position="1"/>
        <end position="76"/>
    </location>
</feature>
<evidence type="ECO:0000313" key="2">
    <source>
        <dbReference type="EMBL" id="KAJ1178820.1"/>
    </source>
</evidence>
<dbReference type="EMBL" id="JANPWB010000006">
    <property type="protein sequence ID" value="KAJ1178820.1"/>
    <property type="molecule type" value="Genomic_DNA"/>
</dbReference>